<dbReference type="KEGG" id="bman:114246090"/>
<evidence type="ECO:0000313" key="9">
    <source>
        <dbReference type="RefSeq" id="XP_028034276.1"/>
    </source>
</evidence>
<name>A0A6J2JWQ0_BOMMA</name>
<evidence type="ECO:0000313" key="8">
    <source>
        <dbReference type="Proteomes" id="UP000504629"/>
    </source>
</evidence>
<dbReference type="InterPro" id="IPR013005">
    <property type="entry name" value="Ribosomal_uL4-like"/>
</dbReference>
<accession>A0A6J2JWQ0</accession>
<sequence>MKSSLNMASILINAIKRLHLSPQIRLCSLNSAAVTTTTANKTINILKKEWEFPPLYTKPREVWIENLDTVEEKKLGLIELHPMVYAAPPRIDIIHSNVIWQRKYRWVSWAHTKTRAEVRGGGKKPWPQKGLGRARHGSIRSPLFRGGGVAHGPRSGKSHFFMLPFHLRLHGLTTTLSAKLAQDDLHIVKDLELPTDESQYLVDLIENRNWGPAVLIIDDTDYAPRNITAATDNLLHVNIMPVYGLNVYSMLKHDTLVLTQAAAEKIEEKLLYHLHSDNRERMKKFKIDQV</sequence>
<evidence type="ECO:0000256" key="7">
    <source>
        <dbReference type="ARBA" id="ARBA00082711"/>
    </source>
</evidence>
<dbReference type="InterPro" id="IPR002136">
    <property type="entry name" value="Ribosomal_uL4"/>
</dbReference>
<dbReference type="CTD" id="51073"/>
<evidence type="ECO:0000256" key="3">
    <source>
        <dbReference type="ARBA" id="ARBA00022980"/>
    </source>
</evidence>
<keyword evidence="5" id="KW-0687">Ribonucleoprotein</keyword>
<gene>
    <name evidence="9" type="primary">LOC114246090</name>
</gene>
<dbReference type="Gene3D" id="3.40.1370.10">
    <property type="match status" value="1"/>
</dbReference>
<dbReference type="OrthoDB" id="275876at2759"/>
<proteinExistence type="inferred from homology"/>
<dbReference type="RefSeq" id="XP_028034276.1">
    <property type="nucleotide sequence ID" value="XM_028178475.1"/>
</dbReference>
<keyword evidence="8" id="KW-1185">Reference proteome</keyword>
<dbReference type="GO" id="GO:0006412">
    <property type="term" value="P:translation"/>
    <property type="evidence" value="ECO:0007669"/>
    <property type="project" value="InterPro"/>
</dbReference>
<dbReference type="PANTHER" id="PTHR10746:SF6">
    <property type="entry name" value="LARGE RIBOSOMAL SUBUNIT PROTEIN UL4M"/>
    <property type="match status" value="1"/>
</dbReference>
<dbReference type="GO" id="GO:0005743">
    <property type="term" value="C:mitochondrial inner membrane"/>
    <property type="evidence" value="ECO:0007669"/>
    <property type="project" value="UniProtKB-ARBA"/>
</dbReference>
<dbReference type="SUPFAM" id="SSF52166">
    <property type="entry name" value="Ribosomal protein L4"/>
    <property type="match status" value="1"/>
</dbReference>
<dbReference type="GO" id="GO:0003735">
    <property type="term" value="F:structural constituent of ribosome"/>
    <property type="evidence" value="ECO:0007669"/>
    <property type="project" value="InterPro"/>
</dbReference>
<evidence type="ECO:0000256" key="6">
    <source>
        <dbReference type="ARBA" id="ARBA00040565"/>
    </source>
</evidence>
<dbReference type="InterPro" id="IPR023574">
    <property type="entry name" value="Ribosomal_uL4_dom_sf"/>
</dbReference>
<reference evidence="9" key="1">
    <citation type="submission" date="2025-08" db="UniProtKB">
        <authorList>
            <consortium name="RefSeq"/>
        </authorList>
    </citation>
    <scope>IDENTIFICATION</scope>
    <source>
        <tissue evidence="9">Silk gland</tissue>
    </source>
</reference>
<dbReference type="AlphaFoldDB" id="A0A6J2JWQ0"/>
<dbReference type="HAMAP" id="MF_01328_B">
    <property type="entry name" value="Ribosomal_uL4_B"/>
    <property type="match status" value="1"/>
</dbReference>
<dbReference type="FunFam" id="3.40.1370.10:FF:000005">
    <property type="entry name" value="39S ribosomal protein L4, mitochondrial"/>
    <property type="match status" value="1"/>
</dbReference>
<dbReference type="GeneID" id="114246090"/>
<dbReference type="NCBIfam" id="TIGR03953">
    <property type="entry name" value="rplD_bact"/>
    <property type="match status" value="1"/>
</dbReference>
<dbReference type="PANTHER" id="PTHR10746">
    <property type="entry name" value="50S RIBOSOMAL PROTEIN L4"/>
    <property type="match status" value="1"/>
</dbReference>
<comment type="subcellular location">
    <subcellularLocation>
        <location evidence="1">Mitochondrion</location>
    </subcellularLocation>
</comment>
<dbReference type="GO" id="GO:1990904">
    <property type="term" value="C:ribonucleoprotein complex"/>
    <property type="evidence" value="ECO:0007669"/>
    <property type="project" value="UniProtKB-KW"/>
</dbReference>
<comment type="similarity">
    <text evidence="2">Belongs to the universal ribosomal protein uL4 family.</text>
</comment>
<organism evidence="8 9">
    <name type="scientific">Bombyx mandarina</name>
    <name type="common">Wild silk moth</name>
    <name type="synonym">Wild silkworm</name>
    <dbReference type="NCBI Taxonomy" id="7092"/>
    <lineage>
        <taxon>Eukaryota</taxon>
        <taxon>Metazoa</taxon>
        <taxon>Ecdysozoa</taxon>
        <taxon>Arthropoda</taxon>
        <taxon>Hexapoda</taxon>
        <taxon>Insecta</taxon>
        <taxon>Pterygota</taxon>
        <taxon>Neoptera</taxon>
        <taxon>Endopterygota</taxon>
        <taxon>Lepidoptera</taxon>
        <taxon>Glossata</taxon>
        <taxon>Ditrysia</taxon>
        <taxon>Bombycoidea</taxon>
        <taxon>Bombycidae</taxon>
        <taxon>Bombycinae</taxon>
        <taxon>Bombyx</taxon>
    </lineage>
</organism>
<evidence type="ECO:0000256" key="1">
    <source>
        <dbReference type="ARBA" id="ARBA00004173"/>
    </source>
</evidence>
<evidence type="ECO:0000256" key="4">
    <source>
        <dbReference type="ARBA" id="ARBA00023128"/>
    </source>
</evidence>
<dbReference type="Proteomes" id="UP000504629">
    <property type="component" value="Unplaced"/>
</dbReference>
<evidence type="ECO:0000256" key="2">
    <source>
        <dbReference type="ARBA" id="ARBA00010528"/>
    </source>
</evidence>
<evidence type="ECO:0000256" key="5">
    <source>
        <dbReference type="ARBA" id="ARBA00023274"/>
    </source>
</evidence>
<dbReference type="Pfam" id="PF00573">
    <property type="entry name" value="Ribosomal_L4"/>
    <property type="match status" value="1"/>
</dbReference>
<dbReference type="GO" id="GO:0005840">
    <property type="term" value="C:ribosome"/>
    <property type="evidence" value="ECO:0007669"/>
    <property type="project" value="UniProtKB-KW"/>
</dbReference>
<keyword evidence="3 9" id="KW-0689">Ribosomal protein</keyword>
<keyword evidence="4" id="KW-0496">Mitochondrion</keyword>
<protein>
    <recommendedName>
        <fullName evidence="6">Large ribosomal subunit protein uL4m</fullName>
    </recommendedName>
    <alternativeName>
        <fullName evidence="7">39S ribosomal protein L4, mitochondrial</fullName>
    </alternativeName>
</protein>